<dbReference type="PANTHER" id="PTHR32329">
    <property type="entry name" value="BIFUNCTIONAL PROTEIN [INCLUDES 2-HYDROXYACYL-COA DEHYDRATASE (N-TER) AND ITS ACTIVATOR DOMAIN (C_TERM)-RELATED"/>
    <property type="match status" value="1"/>
</dbReference>
<dbReference type="RefSeq" id="WP_101028367.1">
    <property type="nucleotide sequence ID" value="NZ_CABMMZ010000023.1"/>
</dbReference>
<sequence length="441" mass="49639">MAELKYDKKTGRLLFTKQMKKEYTILMPNMAPIHFKILEKVFNYYGYKSDLLNTTGPEIAQTGLKYVHNDTCYPALLVIGQFINALQSGKYDVHKVALMITQTGGGCRASNYIFLLRKALKKAGFEFVPVISLSFGMEHNSGFSLTLPLIRRFVGGLVYGDQLMLLSNQTKPYEVNKGESMALVDEWTDKISDMLIQGKGYTLEEIDETLDKITKSFTKIELNKVPKVKVGIVGEIYVKYSKMANNGLEDFLAEQDCEVCVPGLMGFASFKVDNRIEDYKMFGGSRVKYKFCSMLLNYLTKLEGLMVDAAEKYSFVPPHRYAHTKELVKGVIGYGSKMGEGWLLTAEMIELADTGYENIVCTQPFGCLPNHINGKGAIRKIKEIRPNANIVTIDYDPGAPKVNQENRIKLMLAVGKEELKKKLEAEKNAEKSESSEKSEKK</sequence>
<accession>A0A2N0V000</accession>
<feature type="coiled-coil region" evidence="1">
    <location>
        <begin position="413"/>
        <end position="440"/>
    </location>
</feature>
<evidence type="ECO:0000313" key="3">
    <source>
        <dbReference type="Proteomes" id="UP000233425"/>
    </source>
</evidence>
<dbReference type="Proteomes" id="UP000233425">
    <property type="component" value="Unassembled WGS sequence"/>
</dbReference>
<dbReference type="InterPro" id="IPR051805">
    <property type="entry name" value="Dehydratase_Activator_Redct"/>
</dbReference>
<organism evidence="2 3">
    <name type="scientific">Ruminococcus bromii</name>
    <dbReference type="NCBI Taxonomy" id="40518"/>
    <lineage>
        <taxon>Bacteria</taxon>
        <taxon>Bacillati</taxon>
        <taxon>Bacillota</taxon>
        <taxon>Clostridia</taxon>
        <taxon>Eubacteriales</taxon>
        <taxon>Oscillospiraceae</taxon>
        <taxon>Ruminococcus</taxon>
    </lineage>
</organism>
<dbReference type="PANTHER" id="PTHR32329:SF4">
    <property type="entry name" value="ACTIVATOR OF 2-HYDROXYACYL-COA DEHYDRATASE"/>
    <property type="match status" value="1"/>
</dbReference>
<evidence type="ECO:0000256" key="1">
    <source>
        <dbReference type="SAM" id="Coils"/>
    </source>
</evidence>
<reference evidence="2" key="1">
    <citation type="journal article" date="2018" name="Environ. Microbiol.">
        <title>Sporulation capability and amylosome conservation among diverse human colonic and rumen isolates of the keystone starch-degrader Ruminococcus bromii.</title>
        <authorList>
            <person name="Mukhopadhya I."/>
            <person name="Morais S."/>
            <person name="Laverde-Gomez J."/>
            <person name="Sheridan P.O."/>
            <person name="Walker A.W."/>
            <person name="Kelly W."/>
            <person name="Klieve A.V."/>
            <person name="Ouwerkerk D."/>
            <person name="Duncan S.H."/>
            <person name="Louis P."/>
            <person name="Koropatkin N."/>
            <person name="Cockburn D."/>
            <person name="Kibler R."/>
            <person name="Cooper P.J."/>
            <person name="Sandoval C."/>
            <person name="Crost E."/>
            <person name="Juge N."/>
            <person name="Bayer E.A."/>
            <person name="Flint H.J."/>
        </authorList>
    </citation>
    <scope>NUCLEOTIDE SEQUENCE [LARGE SCALE GENOMIC DNA]</scope>
    <source>
        <strain evidence="2">ATCC 27255</strain>
    </source>
</reference>
<proteinExistence type="predicted"/>
<gene>
    <name evidence="2" type="ORF">RBATCC27255_00229</name>
</gene>
<protein>
    <submittedName>
        <fullName evidence="2">2-hydroxyglutaryl-CoA dehydratase, D-component</fullName>
    </submittedName>
</protein>
<evidence type="ECO:0000313" key="2">
    <source>
        <dbReference type="EMBL" id="PKD32573.1"/>
    </source>
</evidence>
<keyword evidence="3" id="KW-1185">Reference proteome</keyword>
<keyword evidence="1" id="KW-0175">Coiled coil</keyword>
<dbReference type="AlphaFoldDB" id="A0A2N0V000"/>
<dbReference type="EMBL" id="NNSR01000023">
    <property type="protein sequence ID" value="PKD32573.1"/>
    <property type="molecule type" value="Genomic_DNA"/>
</dbReference>
<name>A0A2N0V000_9FIRM</name>
<comment type="caution">
    <text evidence="2">The sequence shown here is derived from an EMBL/GenBank/DDBJ whole genome shotgun (WGS) entry which is preliminary data.</text>
</comment>